<evidence type="ECO:0000313" key="1">
    <source>
        <dbReference type="EMBL" id="RQD81773.1"/>
    </source>
</evidence>
<gene>
    <name evidence="1" type="ORF">D5R95_07910</name>
</gene>
<name>A0A3R7WC46_9EURY</name>
<protein>
    <submittedName>
        <fullName evidence="1">Uncharacterized protein</fullName>
    </submittedName>
</protein>
<dbReference type="Proteomes" id="UP000284763">
    <property type="component" value="Unassembled WGS sequence"/>
</dbReference>
<organism evidence="1 2">
    <name type="scientific">Methanosalsum natronophilum</name>
    <dbReference type="NCBI Taxonomy" id="768733"/>
    <lineage>
        <taxon>Archaea</taxon>
        <taxon>Methanobacteriati</taxon>
        <taxon>Methanobacteriota</taxon>
        <taxon>Stenosarchaea group</taxon>
        <taxon>Methanomicrobia</taxon>
        <taxon>Methanosarcinales</taxon>
        <taxon>Methanosarcinaceae</taxon>
        <taxon>Methanosalsum</taxon>
    </lineage>
</organism>
<dbReference type="AlphaFoldDB" id="A0A3R7WC46"/>
<accession>A0A3R7WC46</accession>
<evidence type="ECO:0000313" key="2">
    <source>
        <dbReference type="Proteomes" id="UP000284763"/>
    </source>
</evidence>
<sequence>MKDKDKVSEKDISKEPIICFVVIQRRDNIHIQPLKYDWQGLSSVNSEIELAYDDSVLAVIPAPEKSYEVKGLLTTGNDIDNCNLWGDWVTLGYEFKGATHPDWKELLLKERKHRD</sequence>
<dbReference type="EMBL" id="QZAB01000500">
    <property type="protein sequence ID" value="RQD81773.1"/>
    <property type="molecule type" value="Genomic_DNA"/>
</dbReference>
<reference evidence="1 2" key="1">
    <citation type="submission" date="2018-08" db="EMBL/GenBank/DDBJ databases">
        <title>The metabolism and importance of syntrophic acetate oxidation coupled to methane or sulfide production in haloalkaline environments.</title>
        <authorList>
            <person name="Timmers P.H.A."/>
            <person name="Vavourakis C.D."/>
            <person name="Sorokin D.Y."/>
            <person name="Sinninghe Damste J.S."/>
            <person name="Muyzer G."/>
            <person name="Stams A.J.M."/>
            <person name="Plugge C.M."/>
        </authorList>
    </citation>
    <scope>NUCLEOTIDE SEQUENCE [LARGE SCALE GENOMIC DNA]</scope>
    <source>
        <strain evidence="1">MSAO_Arc3</strain>
    </source>
</reference>
<dbReference type="RefSeq" id="WP_259134039.1">
    <property type="nucleotide sequence ID" value="NZ_JANUCS010000004.1"/>
</dbReference>
<comment type="caution">
    <text evidence="1">The sequence shown here is derived from an EMBL/GenBank/DDBJ whole genome shotgun (WGS) entry which is preliminary data.</text>
</comment>
<proteinExistence type="predicted"/>